<dbReference type="InterPro" id="IPR014001">
    <property type="entry name" value="Helicase_ATP-bd"/>
</dbReference>
<feature type="domain" description="Helicase C-terminal" evidence="7">
    <location>
        <begin position="211"/>
        <end position="354"/>
    </location>
</feature>
<protein>
    <recommendedName>
        <fullName evidence="9">DEAD/DEAH box helicase</fullName>
    </recommendedName>
</protein>
<dbReference type="InterPro" id="IPR012677">
    <property type="entry name" value="Nucleotide-bd_a/b_plait_sf"/>
</dbReference>
<dbReference type="Gene3D" id="3.40.50.300">
    <property type="entry name" value="P-loop containing nucleotide triphosphate hydrolases"/>
    <property type="match status" value="2"/>
</dbReference>
<organism evidence="8">
    <name type="scientific">termite gut metagenome</name>
    <dbReference type="NCBI Taxonomy" id="433724"/>
    <lineage>
        <taxon>unclassified sequences</taxon>
        <taxon>metagenomes</taxon>
        <taxon>organismal metagenomes</taxon>
    </lineage>
</organism>
<evidence type="ECO:0000256" key="3">
    <source>
        <dbReference type="ARBA" id="ARBA00022806"/>
    </source>
</evidence>
<evidence type="ECO:0000313" key="8">
    <source>
        <dbReference type="EMBL" id="KAA6323829.1"/>
    </source>
</evidence>
<dbReference type="CDD" id="cd12252">
    <property type="entry name" value="RRM_DbpA"/>
    <property type="match status" value="1"/>
</dbReference>
<feature type="compositionally biased region" description="Basic residues" evidence="5">
    <location>
        <begin position="585"/>
        <end position="597"/>
    </location>
</feature>
<dbReference type="CDD" id="cd00268">
    <property type="entry name" value="DEADc"/>
    <property type="match status" value="1"/>
</dbReference>
<dbReference type="SMART" id="SM00487">
    <property type="entry name" value="DEXDc"/>
    <property type="match status" value="1"/>
</dbReference>
<feature type="domain" description="Helicase ATP-binding" evidence="6">
    <location>
        <begin position="10"/>
        <end position="181"/>
    </location>
</feature>
<evidence type="ECO:0000259" key="7">
    <source>
        <dbReference type="PROSITE" id="PS51194"/>
    </source>
</evidence>
<dbReference type="CDD" id="cd18787">
    <property type="entry name" value="SF2_C_DEAD"/>
    <property type="match status" value="1"/>
</dbReference>
<evidence type="ECO:0008006" key="9">
    <source>
        <dbReference type="Google" id="ProtNLM"/>
    </source>
</evidence>
<dbReference type="Gene3D" id="3.30.70.330">
    <property type="match status" value="1"/>
</dbReference>
<dbReference type="GO" id="GO:0005524">
    <property type="term" value="F:ATP binding"/>
    <property type="evidence" value="ECO:0007669"/>
    <property type="project" value="UniProtKB-KW"/>
</dbReference>
<dbReference type="SUPFAM" id="SSF52540">
    <property type="entry name" value="P-loop containing nucleoside triphosphate hydrolases"/>
    <property type="match status" value="1"/>
</dbReference>
<dbReference type="InterPro" id="IPR044742">
    <property type="entry name" value="DEAD/DEAH_RhlB"/>
</dbReference>
<dbReference type="InterPro" id="IPR005580">
    <property type="entry name" value="DbpA/CsdA_RNA-bd_dom"/>
</dbReference>
<dbReference type="InterPro" id="IPR011545">
    <property type="entry name" value="DEAD/DEAH_box_helicase_dom"/>
</dbReference>
<dbReference type="Pfam" id="PF00270">
    <property type="entry name" value="DEAD"/>
    <property type="match status" value="1"/>
</dbReference>
<dbReference type="PROSITE" id="PS51194">
    <property type="entry name" value="HELICASE_CTER"/>
    <property type="match status" value="1"/>
</dbReference>
<dbReference type="PANTHER" id="PTHR47959:SF13">
    <property type="entry name" value="ATP-DEPENDENT RNA HELICASE RHLE"/>
    <property type="match status" value="1"/>
</dbReference>
<comment type="caution">
    <text evidence="8">The sequence shown here is derived from an EMBL/GenBank/DDBJ whole genome shotgun (WGS) entry which is preliminary data.</text>
</comment>
<accession>A0A5J4QRP1</accession>
<dbReference type="PANTHER" id="PTHR47959">
    <property type="entry name" value="ATP-DEPENDENT RNA HELICASE RHLE-RELATED"/>
    <property type="match status" value="1"/>
</dbReference>
<dbReference type="Pfam" id="PF03880">
    <property type="entry name" value="DbpA"/>
    <property type="match status" value="1"/>
</dbReference>
<keyword evidence="3" id="KW-0347">Helicase</keyword>
<evidence type="ECO:0000256" key="1">
    <source>
        <dbReference type="ARBA" id="ARBA00022741"/>
    </source>
</evidence>
<dbReference type="InterPro" id="IPR000629">
    <property type="entry name" value="RNA-helicase_DEAD-box_CS"/>
</dbReference>
<dbReference type="EMBL" id="SNRY01002713">
    <property type="protein sequence ID" value="KAA6323829.1"/>
    <property type="molecule type" value="Genomic_DNA"/>
</dbReference>
<keyword evidence="4" id="KW-0067">ATP-binding</keyword>
<dbReference type="SMART" id="SM00490">
    <property type="entry name" value="HELICc"/>
    <property type="match status" value="1"/>
</dbReference>
<dbReference type="GO" id="GO:0016787">
    <property type="term" value="F:hydrolase activity"/>
    <property type="evidence" value="ECO:0007669"/>
    <property type="project" value="UniProtKB-KW"/>
</dbReference>
<evidence type="ECO:0000259" key="6">
    <source>
        <dbReference type="PROSITE" id="PS51192"/>
    </source>
</evidence>
<dbReference type="PROSITE" id="PS51192">
    <property type="entry name" value="HELICASE_ATP_BIND_1"/>
    <property type="match status" value="1"/>
</dbReference>
<evidence type="ECO:0000256" key="5">
    <source>
        <dbReference type="SAM" id="MobiDB-lite"/>
    </source>
</evidence>
<dbReference type="InterPro" id="IPR001650">
    <property type="entry name" value="Helicase_C-like"/>
</dbReference>
<dbReference type="Pfam" id="PF00271">
    <property type="entry name" value="Helicase_C"/>
    <property type="match status" value="1"/>
</dbReference>
<gene>
    <name evidence="8" type="ORF">EZS27_026770</name>
</gene>
<dbReference type="InterPro" id="IPR050079">
    <property type="entry name" value="DEAD_box_RNA_helicase"/>
</dbReference>
<dbReference type="PROSITE" id="PS00039">
    <property type="entry name" value="DEAD_ATP_HELICASE"/>
    <property type="match status" value="1"/>
</dbReference>
<feature type="non-terminal residue" evidence="8">
    <location>
        <position position="1"/>
    </location>
</feature>
<feature type="compositionally biased region" description="Basic and acidic residues" evidence="5">
    <location>
        <begin position="434"/>
        <end position="444"/>
    </location>
</feature>
<feature type="compositionally biased region" description="Basic and acidic residues" evidence="5">
    <location>
        <begin position="562"/>
        <end position="584"/>
    </location>
</feature>
<dbReference type="GO" id="GO:0003724">
    <property type="term" value="F:RNA helicase activity"/>
    <property type="evidence" value="ECO:0007669"/>
    <property type="project" value="TreeGrafter"/>
</dbReference>
<feature type="region of interest" description="Disordered" evidence="5">
    <location>
        <begin position="421"/>
        <end position="444"/>
    </location>
</feature>
<dbReference type="GO" id="GO:0003676">
    <property type="term" value="F:nucleic acid binding"/>
    <property type="evidence" value="ECO:0007669"/>
    <property type="project" value="InterPro"/>
</dbReference>
<keyword evidence="1" id="KW-0547">Nucleotide-binding</keyword>
<evidence type="ECO:0000256" key="2">
    <source>
        <dbReference type="ARBA" id="ARBA00022801"/>
    </source>
</evidence>
<reference evidence="8" key="1">
    <citation type="submission" date="2019-03" db="EMBL/GenBank/DDBJ databases">
        <title>Single cell metagenomics reveals metabolic interactions within the superorganism composed of flagellate Streblomastix strix and complex community of Bacteroidetes bacteria on its surface.</title>
        <authorList>
            <person name="Treitli S.C."/>
            <person name="Kolisko M."/>
            <person name="Husnik F."/>
            <person name="Keeling P."/>
            <person name="Hampl V."/>
        </authorList>
    </citation>
    <scope>NUCLEOTIDE SEQUENCE</scope>
    <source>
        <strain evidence="8">STM</strain>
    </source>
</reference>
<name>A0A5J4QRP1_9ZZZZ</name>
<dbReference type="AlphaFoldDB" id="A0A5J4QRP1"/>
<dbReference type="GO" id="GO:0005829">
    <property type="term" value="C:cytosol"/>
    <property type="evidence" value="ECO:0007669"/>
    <property type="project" value="TreeGrafter"/>
</dbReference>
<sequence>PMPVQEEVIPYLLGENNDVVALAQTGTGKTAAFGLPMIQKVEVKNCVPQSLVLCPTRELCLQIAGDLNDYSKYVDGLKVLPVYGGSSIDSQIRSLKKGVHIIVATPGRLLDLMERKTVSLKTVRNVIMDEADEMLDMGFSDSIKAILSDVPEDRNTLLFSATMSPDIARIAKKYLRNAKEITIGRKNESTNTVKHVVYMVHAKDKYAALKRIVDYYPQIYGIIFCRTRIETQEIAAKLMQEGYNADALHGELSQAQRDTVMQKFRIRNLQLLVATDVAARGLDVDDLTHIINYGLPDDIESYTHRSGRTGRAGKTGTSIAIINLREKGRMREIERSINKQFEFETMPSNKDICEKQLLKVIDDIEKVEVNEGEIAGYMPAIYRKLEWLDKEDIIKRMVSMEFNHFLEYYRNREEIEIPTEIRGGERREKSRRSSRGESLGEKGKRTAEPGFKRLFINLGKMDNFFPTQLIELINRNVPQHIEIGRIDLMKNFSFFEVEEKTASTVMKALSKTTVAGRKVNVEFAGEEPKRGENRSAASDRQFRAPKKPNREERGYVTARGPKQQDDWKQLFNKEKPDSMEEGWARRKTKKAKSFSVE</sequence>
<proteinExistence type="predicted"/>
<feature type="region of interest" description="Disordered" evidence="5">
    <location>
        <begin position="525"/>
        <end position="597"/>
    </location>
</feature>
<keyword evidence="2" id="KW-0378">Hydrolase</keyword>
<dbReference type="InterPro" id="IPR027417">
    <property type="entry name" value="P-loop_NTPase"/>
</dbReference>
<evidence type="ECO:0000256" key="4">
    <source>
        <dbReference type="ARBA" id="ARBA00022840"/>
    </source>
</evidence>